<feature type="compositionally biased region" description="Low complexity" evidence="6">
    <location>
        <begin position="151"/>
        <end position="160"/>
    </location>
</feature>
<dbReference type="AlphaFoldDB" id="A0A2S4VU02"/>
<organism evidence="9 10">
    <name type="scientific">Puccinia striiformis</name>
    <dbReference type="NCBI Taxonomy" id="27350"/>
    <lineage>
        <taxon>Eukaryota</taxon>
        <taxon>Fungi</taxon>
        <taxon>Dikarya</taxon>
        <taxon>Basidiomycota</taxon>
        <taxon>Pucciniomycotina</taxon>
        <taxon>Pucciniomycetes</taxon>
        <taxon>Pucciniales</taxon>
        <taxon>Pucciniaceae</taxon>
        <taxon>Puccinia</taxon>
    </lineage>
</organism>
<evidence type="ECO:0000256" key="5">
    <source>
        <dbReference type="ARBA" id="ARBA00023315"/>
    </source>
</evidence>
<evidence type="ECO:0000256" key="4">
    <source>
        <dbReference type="ARBA" id="ARBA00022840"/>
    </source>
</evidence>
<gene>
    <name evidence="9" type="ORF">PSTT_04057</name>
</gene>
<dbReference type="Gene3D" id="3.40.50.300">
    <property type="entry name" value="P-loop containing nucleotide triphosphate hydrolases"/>
    <property type="match status" value="1"/>
</dbReference>
<dbReference type="Pfam" id="PF10431">
    <property type="entry name" value="ClpB_D2-small"/>
    <property type="match status" value="1"/>
</dbReference>
<dbReference type="Pfam" id="PF07724">
    <property type="entry name" value="AAA_2"/>
    <property type="match status" value="1"/>
</dbReference>
<dbReference type="GO" id="GO:0051603">
    <property type="term" value="P:proteolysis involved in protein catabolic process"/>
    <property type="evidence" value="ECO:0007669"/>
    <property type="project" value="TreeGrafter"/>
</dbReference>
<feature type="compositionally biased region" description="Polar residues" evidence="6">
    <location>
        <begin position="125"/>
        <end position="138"/>
    </location>
</feature>
<protein>
    <submittedName>
        <fullName evidence="9">Uncharacterized protein</fullName>
    </submittedName>
</protein>
<dbReference type="PANTHER" id="PTHR48102">
    <property type="entry name" value="ATP-DEPENDENT CLP PROTEASE ATP-BINDING SUBUNIT CLPX-LIKE, MITOCHONDRIAL-RELATED"/>
    <property type="match status" value="1"/>
</dbReference>
<dbReference type="FunFam" id="1.10.8.60:FF:000138">
    <property type="entry name" value="ATP-dependent Clp protease ATP-binding subunit ClpX"/>
    <property type="match status" value="1"/>
</dbReference>
<dbReference type="EMBL" id="PKSL01000027">
    <property type="protein sequence ID" value="POW13004.1"/>
    <property type="molecule type" value="Genomic_DNA"/>
</dbReference>
<comment type="caution">
    <text evidence="9">The sequence shown here is derived from an EMBL/GenBank/DDBJ whole genome shotgun (WGS) entry which is preliminary data.</text>
</comment>
<keyword evidence="4" id="KW-0067">ATP-binding</keyword>
<evidence type="ECO:0000313" key="9">
    <source>
        <dbReference type="EMBL" id="POW13004.1"/>
    </source>
</evidence>
<feature type="domain" description="AAA+ ATPase" evidence="7">
    <location>
        <begin position="224"/>
        <end position="361"/>
    </location>
</feature>
<evidence type="ECO:0000256" key="3">
    <source>
        <dbReference type="ARBA" id="ARBA00022741"/>
    </source>
</evidence>
<evidence type="ECO:0000259" key="8">
    <source>
        <dbReference type="SMART" id="SM01086"/>
    </source>
</evidence>
<dbReference type="InterPro" id="IPR003593">
    <property type="entry name" value="AAA+_ATPase"/>
</dbReference>
<feature type="region of interest" description="Disordered" evidence="6">
    <location>
        <begin position="335"/>
        <end position="366"/>
    </location>
</feature>
<dbReference type="GO" id="GO:0005759">
    <property type="term" value="C:mitochondrial matrix"/>
    <property type="evidence" value="ECO:0007669"/>
    <property type="project" value="TreeGrafter"/>
</dbReference>
<dbReference type="InterPro" id="IPR007130">
    <property type="entry name" value="DAGAT"/>
</dbReference>
<feature type="non-terminal residue" evidence="9">
    <location>
        <position position="1"/>
    </location>
</feature>
<evidence type="ECO:0000256" key="6">
    <source>
        <dbReference type="SAM" id="MobiDB-lite"/>
    </source>
</evidence>
<evidence type="ECO:0000256" key="2">
    <source>
        <dbReference type="ARBA" id="ARBA00022679"/>
    </source>
</evidence>
<dbReference type="InterPro" id="IPR027417">
    <property type="entry name" value="P-loop_NTPase"/>
</dbReference>
<feature type="region of interest" description="Disordered" evidence="6">
    <location>
        <begin position="564"/>
        <end position="586"/>
    </location>
</feature>
<comment type="similarity">
    <text evidence="1">Belongs to the diacylglycerol acyltransferase family.</text>
</comment>
<dbReference type="Gene3D" id="1.10.8.60">
    <property type="match status" value="1"/>
</dbReference>
<dbReference type="InterPro" id="IPR003959">
    <property type="entry name" value="ATPase_AAA_core"/>
</dbReference>
<dbReference type="VEuPathDB" id="FungiDB:PSTT_04057"/>
<keyword evidence="2" id="KW-0808">Transferase</keyword>
<feature type="compositionally biased region" description="Polar residues" evidence="6">
    <location>
        <begin position="573"/>
        <end position="584"/>
    </location>
</feature>
<dbReference type="GO" id="GO:0005524">
    <property type="term" value="F:ATP binding"/>
    <property type="evidence" value="ECO:0007669"/>
    <property type="project" value="UniProtKB-KW"/>
</dbReference>
<dbReference type="VEuPathDB" id="FungiDB:PSHT_16006"/>
<dbReference type="GO" id="GO:0008374">
    <property type="term" value="F:O-acyltransferase activity"/>
    <property type="evidence" value="ECO:0007669"/>
    <property type="project" value="InterPro"/>
</dbReference>
<dbReference type="InterPro" id="IPR019489">
    <property type="entry name" value="Clp_ATPase_C"/>
</dbReference>
<dbReference type="Pfam" id="PF03982">
    <property type="entry name" value="DAGAT"/>
    <property type="match status" value="1"/>
</dbReference>
<feature type="compositionally biased region" description="Basic and acidic residues" evidence="6">
    <location>
        <begin position="109"/>
        <end position="123"/>
    </location>
</feature>
<dbReference type="GO" id="GO:0016887">
    <property type="term" value="F:ATP hydrolysis activity"/>
    <property type="evidence" value="ECO:0007669"/>
    <property type="project" value="InterPro"/>
</dbReference>
<dbReference type="InterPro" id="IPR050052">
    <property type="entry name" value="ATP-dep_Clp_protease_ClpX"/>
</dbReference>
<feature type="region of interest" description="Disordered" evidence="6">
    <location>
        <begin position="109"/>
        <end position="185"/>
    </location>
</feature>
<proteinExistence type="inferred from homology"/>
<dbReference type="SMART" id="SM01086">
    <property type="entry name" value="ClpB_D2-small"/>
    <property type="match status" value="1"/>
</dbReference>
<dbReference type="Proteomes" id="UP000239156">
    <property type="component" value="Unassembled WGS sequence"/>
</dbReference>
<evidence type="ECO:0000259" key="7">
    <source>
        <dbReference type="SMART" id="SM00382"/>
    </source>
</evidence>
<evidence type="ECO:0000256" key="1">
    <source>
        <dbReference type="ARBA" id="ARBA00005420"/>
    </source>
</evidence>
<keyword evidence="5" id="KW-0012">Acyltransferase</keyword>
<feature type="domain" description="Clp ATPase C-terminal" evidence="8">
    <location>
        <begin position="448"/>
        <end position="533"/>
    </location>
</feature>
<dbReference type="SUPFAM" id="SSF52540">
    <property type="entry name" value="P-loop containing nucleoside triphosphate hydrolases"/>
    <property type="match status" value="1"/>
</dbReference>
<accession>A0A2S4VU02</accession>
<sequence>LGGRRQLQIKLRRTLVRLDQVPRSSLDYGRSLLDDSHRNGSDWVSFPHIRMYTRKSQGEESKPSTSLPSPREIHRELDNYVIAQAEAKKILSVAVFNHYIRIKALEKVEENRKRESSKKESESKLNPTQSQTPTNLNSPDDYLQLLPFTPSYSSSISSESPIDEPTDLHKPTIPASVPEGKTHHQELNRENPTQFSNNDDHQEFQNIECESDKTKTEVIDGILNKSNILLLGPTGSGKSLLARTLARQLDVPYIESSATTFTQAGYVGEDVESCVIRLYQESNNDASRASRGIIFIDEIDKIARKSGDGYVKDVSGEGVQQAMLRLLEGTLVTVSDKGGPTPPSPNPIDPIRNHLDPSHSNNSKNSHLPIQVDTTNILFILAGAFVGIEKIINKRISKTSIGFSAVFNPKKDDTSQPLSTSPEEEPKLTLLEPIDLNEIPILATLSNLTETDLHRILIEPKNSLLHQYINLFKSFNVKIHFSTKAQKAIASLAYRKNTGARGLRQILEKVLLESMYTAPQSSIRYILIDEPVILANSPAKFYSRGEEGLMDHDILLEDHASASSCDSDSGSGLPTNFSPSSTSTLRRKATAMKECSISEEEEKKKKGNGSRAIWVPIRTLPNRSSTIMDIPTIAINLSILFLNVLSITWPILIPYTIWILAVDPAPEKGGRLVQSVRTWKFWTLFASYFPVSLVKTVDLPSDRKYVFGYHPHGIIGIHWIFRKFPGLNPHLLTLSTNFIIPFYRDLILSLGICSVSIKSCISILKSKNSRSSDLKNNKGEGNCLVIVVGGQESLRLILVQLILLLNEDWGSLNWPYCRLSTRLHLIYAQLSNSEGTALYTLQKRFKPYSVSLYIHWGYFLIDILSYHVWDKYKDLYARNRKSELTLIA</sequence>
<name>A0A2S4VU02_9BASI</name>
<keyword evidence="10" id="KW-1185">Reference proteome</keyword>
<evidence type="ECO:0000313" key="10">
    <source>
        <dbReference type="Proteomes" id="UP000239156"/>
    </source>
</evidence>
<dbReference type="SMART" id="SM00382">
    <property type="entry name" value="AAA"/>
    <property type="match status" value="1"/>
</dbReference>
<dbReference type="PANTHER" id="PTHR48102:SF7">
    <property type="entry name" value="ATP-DEPENDENT CLP PROTEASE ATP-BINDING SUBUNIT CLPX-LIKE, MITOCHONDRIAL"/>
    <property type="match status" value="1"/>
</dbReference>
<reference evidence="9" key="1">
    <citation type="submission" date="2017-12" db="EMBL/GenBank/DDBJ databases">
        <title>Gene loss provides genomic basis for host adaptation in cereal stripe rust fungi.</title>
        <authorList>
            <person name="Xia C."/>
        </authorList>
    </citation>
    <scope>NUCLEOTIDE SEQUENCE [LARGE SCALE GENOMIC DNA]</scope>
    <source>
        <strain evidence="9">93-210</strain>
    </source>
</reference>
<keyword evidence="3" id="KW-0547">Nucleotide-binding</keyword>